<evidence type="ECO:0000256" key="2">
    <source>
        <dbReference type="ARBA" id="ARBA00023043"/>
    </source>
</evidence>
<dbReference type="PANTHER" id="PTHR24198">
    <property type="entry name" value="ANKYRIN REPEAT AND PROTEIN KINASE DOMAIN-CONTAINING PROTEIN"/>
    <property type="match status" value="1"/>
</dbReference>
<feature type="repeat" description="ANK" evidence="3">
    <location>
        <begin position="255"/>
        <end position="287"/>
    </location>
</feature>
<protein>
    <submittedName>
        <fullName evidence="5">Ankyrin repeat protein</fullName>
    </submittedName>
</protein>
<feature type="repeat" description="ANK" evidence="3">
    <location>
        <begin position="111"/>
        <end position="143"/>
    </location>
</feature>
<keyword evidence="2 3" id="KW-0040">ANK repeat</keyword>
<sequence>MPIHFEKLCIELQLAPEQGNPEQLHKLKHWCHHHISTDISYSGDPDVQYKHYLNLAKEYLENFLPQISKDKNEVLEFKNMNTIQFAAYQGYDRYLNNLILPKEAWNEANTFGMTALHLAAVKGHVHTVKILLAKGADAQKTNNELQLPIYSALLVPVSYEENLLHKKEELFHVLKHETPGVMKHQDRSGDSILHIIAAYGFYNLAKNLLEESTELAFLANNYGVYPIHTAILNQRPNLVRLLLDIKNGAALTDAEGKSPLHYAVLFGTREIIELCCQKAPDINARDQDGRTPLMLAAEARNGNPNIQELLLNKGAHRYLT</sequence>
<dbReference type="PROSITE" id="PS50088">
    <property type="entry name" value="ANK_REPEAT"/>
    <property type="match status" value="3"/>
</dbReference>
<dbReference type="RefSeq" id="WP_058478359.1">
    <property type="nucleotide sequence ID" value="NZ_CAAAIO010000036.1"/>
</dbReference>
<dbReference type="Gene3D" id="1.25.40.20">
    <property type="entry name" value="Ankyrin repeat-containing domain"/>
    <property type="match status" value="2"/>
</dbReference>
<evidence type="ECO:0000313" key="5">
    <source>
        <dbReference type="EMBL" id="STY23794.1"/>
    </source>
</evidence>
<dbReference type="InterPro" id="IPR002110">
    <property type="entry name" value="Ankyrin_rpt"/>
</dbReference>
<dbReference type="PANTHER" id="PTHR24198:SF165">
    <property type="entry name" value="ANKYRIN REPEAT-CONTAINING PROTEIN-RELATED"/>
    <property type="match status" value="1"/>
</dbReference>
<keyword evidence="6" id="KW-1185">Reference proteome</keyword>
<dbReference type="Pfam" id="PF12796">
    <property type="entry name" value="Ank_2"/>
    <property type="match status" value="3"/>
</dbReference>
<dbReference type="AlphaFoldDB" id="A0A378LAQ6"/>
<evidence type="ECO:0000256" key="1">
    <source>
        <dbReference type="ARBA" id="ARBA00022737"/>
    </source>
</evidence>
<feature type="repeat" description="ANK" evidence="3">
    <location>
        <begin position="288"/>
        <end position="320"/>
    </location>
</feature>
<evidence type="ECO:0000256" key="3">
    <source>
        <dbReference type="PROSITE-ProRule" id="PRU00023"/>
    </source>
</evidence>
<dbReference type="PROSITE" id="PS50297">
    <property type="entry name" value="ANK_REP_REGION"/>
    <property type="match status" value="3"/>
</dbReference>
<accession>A0A378LAQ6</accession>
<dbReference type="Proteomes" id="UP000255110">
    <property type="component" value="Unassembled WGS sequence"/>
</dbReference>
<dbReference type="EMBL" id="UGOY01000001">
    <property type="protein sequence ID" value="STY23794.1"/>
    <property type="molecule type" value="Genomic_DNA"/>
</dbReference>
<reference evidence="5 7" key="2">
    <citation type="submission" date="2018-06" db="EMBL/GenBank/DDBJ databases">
        <authorList>
            <consortium name="Pathogen Informatics"/>
            <person name="Doyle S."/>
        </authorList>
    </citation>
    <scope>NUCLEOTIDE SEQUENCE [LARGE SCALE GENOMIC DNA]</scope>
    <source>
        <strain evidence="5 7">NCTC11991</strain>
    </source>
</reference>
<proteinExistence type="predicted"/>
<organism evidence="5 7">
    <name type="scientific">Legionella steigerwaltii</name>
    <dbReference type="NCBI Taxonomy" id="460"/>
    <lineage>
        <taxon>Bacteria</taxon>
        <taxon>Pseudomonadati</taxon>
        <taxon>Pseudomonadota</taxon>
        <taxon>Gammaproteobacteria</taxon>
        <taxon>Legionellales</taxon>
        <taxon>Legionellaceae</taxon>
        <taxon>Legionella</taxon>
    </lineage>
</organism>
<evidence type="ECO:0000313" key="4">
    <source>
        <dbReference type="EMBL" id="KTD71630.1"/>
    </source>
</evidence>
<evidence type="ECO:0000313" key="6">
    <source>
        <dbReference type="Proteomes" id="UP000054820"/>
    </source>
</evidence>
<dbReference type="InterPro" id="IPR036770">
    <property type="entry name" value="Ankyrin_rpt-contain_sf"/>
</dbReference>
<dbReference type="EMBL" id="LNYZ01000030">
    <property type="protein sequence ID" value="KTD71630.1"/>
    <property type="molecule type" value="Genomic_DNA"/>
</dbReference>
<evidence type="ECO:0000313" key="7">
    <source>
        <dbReference type="Proteomes" id="UP000255110"/>
    </source>
</evidence>
<gene>
    <name evidence="4" type="ORF">Lstg_2838</name>
    <name evidence="5" type="ORF">NCTC11991_02404</name>
</gene>
<reference evidence="4 6" key="1">
    <citation type="submission" date="2015-11" db="EMBL/GenBank/DDBJ databases">
        <title>Genomic analysis of 38 Legionella species identifies large and diverse effector repertoires.</title>
        <authorList>
            <person name="Burstein D."/>
            <person name="Amaro F."/>
            <person name="Zusman T."/>
            <person name="Lifshitz Z."/>
            <person name="Cohen O."/>
            <person name="Gilbert J.A."/>
            <person name="Pupko T."/>
            <person name="Shuman H.A."/>
            <person name="Segal G."/>
        </authorList>
    </citation>
    <scope>NUCLEOTIDE SEQUENCE [LARGE SCALE GENOMIC DNA]</scope>
    <source>
        <strain evidence="4 6">SC-18-C9</strain>
    </source>
</reference>
<dbReference type="OrthoDB" id="5649561at2"/>
<keyword evidence="1" id="KW-0677">Repeat</keyword>
<dbReference type="STRING" id="460.Lstg_2838"/>
<dbReference type="Proteomes" id="UP000054820">
    <property type="component" value="Unassembled WGS sequence"/>
</dbReference>
<dbReference type="SUPFAM" id="SSF48403">
    <property type="entry name" value="Ankyrin repeat"/>
    <property type="match status" value="1"/>
</dbReference>
<dbReference type="SMART" id="SM00248">
    <property type="entry name" value="ANK"/>
    <property type="match status" value="5"/>
</dbReference>
<name>A0A378LAQ6_9GAMM</name>